<reference evidence="1 2" key="1">
    <citation type="journal article" date="2019" name="Sci. Rep.">
        <title>Orb-weaving spider Araneus ventricosus genome elucidates the spidroin gene catalogue.</title>
        <authorList>
            <person name="Kono N."/>
            <person name="Nakamura H."/>
            <person name="Ohtoshi R."/>
            <person name="Moran D.A.P."/>
            <person name="Shinohara A."/>
            <person name="Yoshida Y."/>
            <person name="Fujiwara M."/>
            <person name="Mori M."/>
            <person name="Tomita M."/>
            <person name="Arakawa K."/>
        </authorList>
    </citation>
    <scope>NUCLEOTIDE SEQUENCE [LARGE SCALE GENOMIC DNA]</scope>
</reference>
<evidence type="ECO:0000313" key="2">
    <source>
        <dbReference type="Proteomes" id="UP000499080"/>
    </source>
</evidence>
<gene>
    <name evidence="1" type="ORF">AVEN_119792_1</name>
</gene>
<accession>A0A4Y2W1T1</accession>
<dbReference type="AlphaFoldDB" id="A0A4Y2W1T1"/>
<name>A0A4Y2W1T1_ARAVE</name>
<keyword evidence="2" id="KW-1185">Reference proteome</keyword>
<dbReference type="Proteomes" id="UP000499080">
    <property type="component" value="Unassembled WGS sequence"/>
</dbReference>
<organism evidence="1 2">
    <name type="scientific">Araneus ventricosus</name>
    <name type="common">Orbweaver spider</name>
    <name type="synonym">Epeira ventricosa</name>
    <dbReference type="NCBI Taxonomy" id="182803"/>
    <lineage>
        <taxon>Eukaryota</taxon>
        <taxon>Metazoa</taxon>
        <taxon>Ecdysozoa</taxon>
        <taxon>Arthropoda</taxon>
        <taxon>Chelicerata</taxon>
        <taxon>Arachnida</taxon>
        <taxon>Araneae</taxon>
        <taxon>Araneomorphae</taxon>
        <taxon>Entelegynae</taxon>
        <taxon>Araneoidea</taxon>
        <taxon>Araneidae</taxon>
        <taxon>Araneus</taxon>
    </lineage>
</organism>
<sequence length="114" mass="12477">MQHRFCYCVNPTGGQLKIPDNILEQMFPNPLDYAELPTLRTNTPDDVPFTKEEIAIVIKNLHMGKAPGPDGFDNIVKKLETFYPIGGAHDLCVTPPGVIIASTVSVSLVIVIKS</sequence>
<protein>
    <submittedName>
        <fullName evidence="1">Uncharacterized protein</fullName>
    </submittedName>
</protein>
<comment type="caution">
    <text evidence="1">The sequence shown here is derived from an EMBL/GenBank/DDBJ whole genome shotgun (WGS) entry which is preliminary data.</text>
</comment>
<evidence type="ECO:0000313" key="1">
    <source>
        <dbReference type="EMBL" id="GBO31185.1"/>
    </source>
</evidence>
<dbReference type="EMBL" id="BGPR01054415">
    <property type="protein sequence ID" value="GBO31185.1"/>
    <property type="molecule type" value="Genomic_DNA"/>
</dbReference>
<proteinExistence type="predicted"/>